<dbReference type="PRINTS" id="PR00133">
    <property type="entry name" value="GLHYDRLASE3"/>
</dbReference>
<protein>
    <recommendedName>
        <fullName evidence="3">beta-glucosidase</fullName>
        <ecNumber evidence="3">3.2.1.21</ecNumber>
    </recommendedName>
</protein>
<dbReference type="Gene3D" id="3.40.50.1700">
    <property type="entry name" value="Glycoside hydrolase family 3 C-terminal domain"/>
    <property type="match status" value="1"/>
</dbReference>
<evidence type="ECO:0000256" key="8">
    <source>
        <dbReference type="SAM" id="SignalP"/>
    </source>
</evidence>
<evidence type="ECO:0000256" key="1">
    <source>
        <dbReference type="ARBA" id="ARBA00000448"/>
    </source>
</evidence>
<dbReference type="InterPro" id="IPR013783">
    <property type="entry name" value="Ig-like_fold"/>
</dbReference>
<gene>
    <name evidence="10" type="ORF">SAMN05443244_1430</name>
</gene>
<dbReference type="Pfam" id="PF00933">
    <property type="entry name" value="Glyco_hydro_3"/>
    <property type="match status" value="1"/>
</dbReference>
<dbReference type="FunFam" id="3.20.20.300:FF:000005">
    <property type="entry name" value="Periplasmic beta-glucosidase"/>
    <property type="match status" value="1"/>
</dbReference>
<dbReference type="InterPro" id="IPR019800">
    <property type="entry name" value="Glyco_hydro_3_AS"/>
</dbReference>
<evidence type="ECO:0000256" key="4">
    <source>
        <dbReference type="ARBA" id="ARBA00022729"/>
    </source>
</evidence>
<evidence type="ECO:0000256" key="2">
    <source>
        <dbReference type="ARBA" id="ARBA00005336"/>
    </source>
</evidence>
<dbReference type="PROSITE" id="PS00775">
    <property type="entry name" value="GLYCOSYL_HYDROL_F3"/>
    <property type="match status" value="1"/>
</dbReference>
<comment type="catalytic activity">
    <reaction evidence="1">
        <text>Hydrolysis of terminal, non-reducing beta-D-glucosyl residues with release of beta-D-glucose.</text>
        <dbReference type="EC" id="3.2.1.21"/>
    </reaction>
</comment>
<dbReference type="RefSeq" id="WP_244501992.1">
    <property type="nucleotide sequence ID" value="NZ_FNSD01000001.1"/>
</dbReference>
<evidence type="ECO:0000256" key="6">
    <source>
        <dbReference type="ARBA" id="ARBA00023295"/>
    </source>
</evidence>
<evidence type="ECO:0000256" key="3">
    <source>
        <dbReference type="ARBA" id="ARBA00012744"/>
    </source>
</evidence>
<dbReference type="Pfam" id="PF14310">
    <property type="entry name" value="Fn3-like"/>
    <property type="match status" value="1"/>
</dbReference>
<dbReference type="EMBL" id="FNSD01000001">
    <property type="protein sequence ID" value="SEB64386.1"/>
    <property type="molecule type" value="Genomic_DNA"/>
</dbReference>
<dbReference type="PANTHER" id="PTHR30620:SF16">
    <property type="entry name" value="LYSOSOMAL BETA GLUCOSIDASE"/>
    <property type="match status" value="1"/>
</dbReference>
<dbReference type="AlphaFoldDB" id="A0A1H4L1Q1"/>
<dbReference type="InterPro" id="IPR002772">
    <property type="entry name" value="Glyco_hydro_3_C"/>
</dbReference>
<dbReference type="SUPFAM" id="SSF51445">
    <property type="entry name" value="(Trans)glycosidases"/>
    <property type="match status" value="1"/>
</dbReference>
<dbReference type="InterPro" id="IPR036881">
    <property type="entry name" value="Glyco_hydro_3_C_sf"/>
</dbReference>
<keyword evidence="5 7" id="KW-0378">Hydrolase</keyword>
<evidence type="ECO:0000256" key="7">
    <source>
        <dbReference type="RuleBase" id="RU361161"/>
    </source>
</evidence>
<accession>A0A1H4L1Q1</accession>
<feature type="chain" id="PRO_5010223753" description="beta-glucosidase" evidence="8">
    <location>
        <begin position="34"/>
        <end position="768"/>
    </location>
</feature>
<evidence type="ECO:0000259" key="9">
    <source>
        <dbReference type="SMART" id="SM01217"/>
    </source>
</evidence>
<dbReference type="NCBIfam" id="NF011678">
    <property type="entry name" value="PRK15098.1"/>
    <property type="match status" value="1"/>
</dbReference>
<dbReference type="SUPFAM" id="SSF52279">
    <property type="entry name" value="Beta-D-glucan exohydrolase, C-terminal domain"/>
    <property type="match status" value="1"/>
</dbReference>
<dbReference type="InterPro" id="IPR051915">
    <property type="entry name" value="Cellulose_Degrad_GH3"/>
</dbReference>
<sequence>MVIRVLRSVSAAAVVGSLALSCCMTPTMGAQQAAPPTAPAPIDPAAYRFADKLLKQMTLEEKVGQMTQVALNSPDGPGVEDRIRKGLVGSLLFIKDPNEINRMQKIAMEESRLHIPLLIGFDVIHGYRTIYPVPLAMAASWEPETAEKAQRMAAREASSFGIRWAFAPMVDIARDPRWGRIMEGAGEDPYLGARMAEAQVRGFQGKDLSDPDTLLACVKHFAGYGGAVGGRDYDSANLSDDQLYNVYLKPYQAAVNAGAGSLMSAYMDLNSVPATGNKWLLHDVLRDQWKFPGFVVSDWESVKSLTTHGFTADDHDAAVRAVNAGVAMEMTSHTYREQLPSAVQKGEVSIATIDGAVREILVAKYRLGLFKNPYADLQRNAAETLSEEQRAATRHAATRTAVLLRNEGKLLPMKQAPRTLAVIGPLADAQADTMGSWSLAGHPEDTITVLQGLKKRFPTSEIRSTKGVEIWRDQRSIFDDQFPDPKPTLTTEEAKKAEFDRAIEMVRNSDMTVLVLGEAQTMSGERASRASLTLPGKQQELLEAAVATGKPVVLVLMNGRPLDITWASQHVPAILDVWYPGTEGGNAVADLLSGDANPGGKLPITWPRSVGQVPLYYADNLTQIASEPNTRYWDSSSAPLYPFGFGLSYSSFAVSNVHAASETLRMGQPLQVSVDVQNTSDTAGDDVVQLYVHQRAGSASRPVRELKAFQRISLKPHESRTVTLTLQPNELTYWSASSRSWVTEPGTYDVWTGDSVKADLHTTFTLVR</sequence>
<keyword evidence="6 7" id="KW-0326">Glycosidase</keyword>
<dbReference type="EC" id="3.2.1.21" evidence="3"/>
<dbReference type="InterPro" id="IPR017853">
    <property type="entry name" value="GH"/>
</dbReference>
<proteinExistence type="inferred from homology"/>
<evidence type="ECO:0000256" key="5">
    <source>
        <dbReference type="ARBA" id="ARBA00022801"/>
    </source>
</evidence>
<dbReference type="SMART" id="SM01217">
    <property type="entry name" value="Fn3_like"/>
    <property type="match status" value="1"/>
</dbReference>
<name>A0A1H4L1Q1_9BACT</name>
<comment type="similarity">
    <text evidence="2 7">Belongs to the glycosyl hydrolase 3 family.</text>
</comment>
<dbReference type="FunFam" id="2.60.40.10:FF:000495">
    <property type="entry name" value="Periplasmic beta-glucosidase"/>
    <property type="match status" value="1"/>
</dbReference>
<dbReference type="Gene3D" id="2.60.40.10">
    <property type="entry name" value="Immunoglobulins"/>
    <property type="match status" value="1"/>
</dbReference>
<feature type="signal peptide" evidence="8">
    <location>
        <begin position="1"/>
        <end position="33"/>
    </location>
</feature>
<dbReference type="GO" id="GO:0009251">
    <property type="term" value="P:glucan catabolic process"/>
    <property type="evidence" value="ECO:0007669"/>
    <property type="project" value="TreeGrafter"/>
</dbReference>
<dbReference type="PANTHER" id="PTHR30620">
    <property type="entry name" value="PERIPLASMIC BETA-GLUCOSIDASE-RELATED"/>
    <property type="match status" value="1"/>
</dbReference>
<evidence type="ECO:0000313" key="11">
    <source>
        <dbReference type="Proteomes" id="UP000182409"/>
    </source>
</evidence>
<dbReference type="InterPro" id="IPR001764">
    <property type="entry name" value="Glyco_hydro_3_N"/>
</dbReference>
<dbReference type="Gene3D" id="3.20.20.300">
    <property type="entry name" value="Glycoside hydrolase, family 3, N-terminal domain"/>
    <property type="match status" value="1"/>
</dbReference>
<dbReference type="InterPro" id="IPR026891">
    <property type="entry name" value="Fn3-like"/>
</dbReference>
<dbReference type="GO" id="GO:0008422">
    <property type="term" value="F:beta-glucosidase activity"/>
    <property type="evidence" value="ECO:0007669"/>
    <property type="project" value="UniProtKB-EC"/>
</dbReference>
<keyword evidence="4 8" id="KW-0732">Signal</keyword>
<dbReference type="Proteomes" id="UP000182409">
    <property type="component" value="Unassembled WGS sequence"/>
</dbReference>
<reference evidence="10 11" key="1">
    <citation type="submission" date="2016-10" db="EMBL/GenBank/DDBJ databases">
        <authorList>
            <person name="de Groot N.N."/>
        </authorList>
    </citation>
    <scope>NUCLEOTIDE SEQUENCE [LARGE SCALE GENOMIC DNA]</scope>
    <source>
        <strain evidence="10 11">AB35.6</strain>
    </source>
</reference>
<dbReference type="PROSITE" id="PS51257">
    <property type="entry name" value="PROKAR_LIPOPROTEIN"/>
    <property type="match status" value="1"/>
</dbReference>
<dbReference type="Pfam" id="PF01915">
    <property type="entry name" value="Glyco_hydro_3_C"/>
    <property type="match status" value="1"/>
</dbReference>
<feature type="domain" description="Fibronectin type III-like" evidence="9">
    <location>
        <begin position="686"/>
        <end position="756"/>
    </location>
</feature>
<organism evidence="10 11">
    <name type="scientific">Terriglobus roseus</name>
    <dbReference type="NCBI Taxonomy" id="392734"/>
    <lineage>
        <taxon>Bacteria</taxon>
        <taxon>Pseudomonadati</taxon>
        <taxon>Acidobacteriota</taxon>
        <taxon>Terriglobia</taxon>
        <taxon>Terriglobales</taxon>
        <taxon>Acidobacteriaceae</taxon>
        <taxon>Terriglobus</taxon>
    </lineage>
</organism>
<evidence type="ECO:0000313" key="10">
    <source>
        <dbReference type="EMBL" id="SEB64386.1"/>
    </source>
</evidence>
<dbReference type="InterPro" id="IPR036962">
    <property type="entry name" value="Glyco_hydro_3_N_sf"/>
</dbReference>